<dbReference type="AlphaFoldDB" id="A0AAW9S670"/>
<name>A0AAW9S670_9BACT</name>
<dbReference type="GO" id="GO:0003735">
    <property type="term" value="F:structural constituent of ribosome"/>
    <property type="evidence" value="ECO:0007669"/>
    <property type="project" value="InterPro"/>
</dbReference>
<keyword evidence="3 5" id="KW-0689">Ribosomal protein</keyword>
<dbReference type="GO" id="GO:0008097">
    <property type="term" value="F:5S rRNA binding"/>
    <property type="evidence" value="ECO:0007669"/>
    <property type="project" value="InterPro"/>
</dbReference>
<accession>A0AAW9S670</accession>
<evidence type="ECO:0000313" key="8">
    <source>
        <dbReference type="EMBL" id="MEN7550675.1"/>
    </source>
</evidence>
<evidence type="ECO:0000256" key="1">
    <source>
        <dbReference type="ARBA" id="ARBA00022730"/>
    </source>
</evidence>
<reference evidence="8 9" key="1">
    <citation type="submission" date="2024-04" db="EMBL/GenBank/DDBJ databases">
        <title>Novel genus in family Flammeovirgaceae.</title>
        <authorList>
            <person name="Nguyen T.H."/>
            <person name="Vuong T.Q."/>
            <person name="Le H."/>
            <person name="Kim S.-G."/>
        </authorList>
    </citation>
    <scope>NUCLEOTIDE SEQUENCE [LARGE SCALE GENOMIC DNA]</scope>
    <source>
        <strain evidence="8 9">JCM 23209</strain>
    </source>
</reference>
<keyword evidence="1 5" id="KW-0699">rRNA-binding</keyword>
<comment type="similarity">
    <text evidence="5">Belongs to the bacterial ribosomal protein bL25 family. CTC subfamily.</text>
</comment>
<dbReference type="GO" id="GO:0022625">
    <property type="term" value="C:cytosolic large ribosomal subunit"/>
    <property type="evidence" value="ECO:0007669"/>
    <property type="project" value="TreeGrafter"/>
</dbReference>
<evidence type="ECO:0000259" key="6">
    <source>
        <dbReference type="Pfam" id="PF01386"/>
    </source>
</evidence>
<dbReference type="Pfam" id="PF14693">
    <property type="entry name" value="Ribosomal_TL5_C"/>
    <property type="match status" value="1"/>
</dbReference>
<dbReference type="InterPro" id="IPR020057">
    <property type="entry name" value="Ribosomal_bL25_b-dom"/>
</dbReference>
<keyword evidence="9" id="KW-1185">Reference proteome</keyword>
<dbReference type="NCBIfam" id="TIGR00731">
    <property type="entry name" value="bL25_bact_ctc"/>
    <property type="match status" value="1"/>
</dbReference>
<evidence type="ECO:0000259" key="7">
    <source>
        <dbReference type="Pfam" id="PF14693"/>
    </source>
</evidence>
<dbReference type="EMBL" id="JBDKWZ010000015">
    <property type="protein sequence ID" value="MEN7550675.1"/>
    <property type="molecule type" value="Genomic_DNA"/>
</dbReference>
<keyword evidence="4 5" id="KW-0687">Ribonucleoprotein</keyword>
<gene>
    <name evidence="5" type="primary">rplY</name>
    <name evidence="5" type="synonym">ctc</name>
    <name evidence="8" type="ORF">AAG747_22335</name>
</gene>
<feature type="domain" description="Large ribosomal subunit protein bL25 L25" evidence="6">
    <location>
        <begin position="6"/>
        <end position="90"/>
    </location>
</feature>
<dbReference type="InterPro" id="IPR037121">
    <property type="entry name" value="Ribosomal_bL25_C"/>
</dbReference>
<comment type="function">
    <text evidence="5">This is one of the proteins that binds to the 5S RNA in the ribosome where it forms part of the central protuberance.</text>
</comment>
<dbReference type="NCBIfam" id="NF004132">
    <property type="entry name" value="PRK05618.2-2"/>
    <property type="match status" value="1"/>
</dbReference>
<dbReference type="Gene3D" id="2.170.120.20">
    <property type="entry name" value="Ribosomal protein L25, beta domain"/>
    <property type="match status" value="1"/>
</dbReference>
<organism evidence="8 9">
    <name type="scientific">Rapidithrix thailandica</name>
    <dbReference type="NCBI Taxonomy" id="413964"/>
    <lineage>
        <taxon>Bacteria</taxon>
        <taxon>Pseudomonadati</taxon>
        <taxon>Bacteroidota</taxon>
        <taxon>Cytophagia</taxon>
        <taxon>Cytophagales</taxon>
        <taxon>Flammeovirgaceae</taxon>
        <taxon>Rapidithrix</taxon>
    </lineage>
</organism>
<dbReference type="InterPro" id="IPR029751">
    <property type="entry name" value="Ribosomal_L25_dom"/>
</dbReference>
<evidence type="ECO:0000256" key="3">
    <source>
        <dbReference type="ARBA" id="ARBA00022980"/>
    </source>
</evidence>
<dbReference type="RefSeq" id="WP_346823458.1">
    <property type="nucleotide sequence ID" value="NZ_JBDKWZ010000015.1"/>
</dbReference>
<dbReference type="InterPro" id="IPR001021">
    <property type="entry name" value="Ribosomal_bL25_long"/>
</dbReference>
<feature type="domain" description="Large ribosomal subunit protein bL25 beta" evidence="7">
    <location>
        <begin position="98"/>
        <end position="180"/>
    </location>
</feature>
<dbReference type="InterPro" id="IPR020056">
    <property type="entry name" value="Rbsml_bL25/Gln-tRNA_synth_N"/>
</dbReference>
<evidence type="ECO:0000256" key="2">
    <source>
        <dbReference type="ARBA" id="ARBA00022884"/>
    </source>
</evidence>
<evidence type="ECO:0000256" key="5">
    <source>
        <dbReference type="HAMAP-Rule" id="MF_01334"/>
    </source>
</evidence>
<dbReference type="GO" id="GO:0006412">
    <property type="term" value="P:translation"/>
    <property type="evidence" value="ECO:0007669"/>
    <property type="project" value="UniProtKB-UniRule"/>
</dbReference>
<keyword evidence="2 5" id="KW-0694">RNA-binding</keyword>
<dbReference type="Proteomes" id="UP001403385">
    <property type="component" value="Unassembled WGS sequence"/>
</dbReference>
<dbReference type="InterPro" id="IPR011035">
    <property type="entry name" value="Ribosomal_bL25/Gln-tRNA_synth"/>
</dbReference>
<dbReference type="InterPro" id="IPR020930">
    <property type="entry name" value="Ribosomal_uL5_bac-type"/>
</dbReference>
<comment type="caution">
    <text evidence="8">The sequence shown here is derived from an EMBL/GenBank/DDBJ whole genome shotgun (WGS) entry which is preliminary data.</text>
</comment>
<evidence type="ECO:0000256" key="4">
    <source>
        <dbReference type="ARBA" id="ARBA00023274"/>
    </source>
</evidence>
<dbReference type="CDD" id="cd00495">
    <property type="entry name" value="Ribosomal_L25_TL5_CTC"/>
    <property type="match status" value="1"/>
</dbReference>
<comment type="subunit">
    <text evidence="5">Part of the 50S ribosomal subunit; part of the 5S rRNA/L5/L18/L25 subcomplex. Contacts the 5S rRNA. Binds to the 5S rRNA independently of L5 and L18.</text>
</comment>
<dbReference type="SUPFAM" id="SSF50715">
    <property type="entry name" value="Ribosomal protein L25-like"/>
    <property type="match status" value="1"/>
</dbReference>
<dbReference type="PANTHER" id="PTHR33284:SF1">
    <property type="entry name" value="RIBOSOMAL PROTEIN L25_GLN-TRNA SYNTHETASE, ANTI-CODON-BINDING DOMAIN-CONTAINING PROTEIN"/>
    <property type="match status" value="1"/>
</dbReference>
<dbReference type="PANTHER" id="PTHR33284">
    <property type="entry name" value="RIBOSOMAL PROTEIN L25/GLN-TRNA SYNTHETASE, ANTI-CODON-BINDING DOMAIN-CONTAINING PROTEIN"/>
    <property type="match status" value="1"/>
</dbReference>
<evidence type="ECO:0000313" key="9">
    <source>
        <dbReference type="Proteomes" id="UP001403385"/>
    </source>
</evidence>
<sequence length="191" mass="21122">MRTLELVAYKRQDLGKKTAQKLRAEGLVPCVLYGGKENVHFAVPMILFRDLAYTPEVAQVNLNVEGTEYQCILQDLQFHPVSEIITHADFLELNEDKEVKMDVPVKFVGNSPGVQKGGKLVTKLRKAKVRALPKDMPEAIQVDISKLELGKSVKVSEIKAENFTILNNPLVTVATVSIPRALKSAQAQAAE</sequence>
<dbReference type="Gene3D" id="2.40.240.10">
    <property type="entry name" value="Ribosomal Protein L25, Chain P"/>
    <property type="match status" value="1"/>
</dbReference>
<dbReference type="HAMAP" id="MF_01334">
    <property type="entry name" value="Ribosomal_bL25_CTC"/>
    <property type="match status" value="1"/>
</dbReference>
<dbReference type="Pfam" id="PF01386">
    <property type="entry name" value="Ribosomal_L25p"/>
    <property type="match status" value="1"/>
</dbReference>
<proteinExistence type="inferred from homology"/>
<protein>
    <recommendedName>
        <fullName evidence="5">Large ribosomal subunit protein bL25</fullName>
    </recommendedName>
    <alternativeName>
        <fullName evidence="5">General stress protein CTC</fullName>
    </alternativeName>
</protein>